<proteinExistence type="predicted"/>
<dbReference type="EMBL" id="MKIO01000039">
    <property type="protein sequence ID" value="OLP53643.1"/>
    <property type="molecule type" value="Genomic_DNA"/>
</dbReference>
<dbReference type="Proteomes" id="UP000186143">
    <property type="component" value="Unassembled WGS sequence"/>
</dbReference>
<protein>
    <submittedName>
        <fullName evidence="2">Uncharacterized protein</fullName>
    </submittedName>
</protein>
<accession>A0A1Q9AF91</accession>
<evidence type="ECO:0000313" key="2">
    <source>
        <dbReference type="EMBL" id="OLP53643.1"/>
    </source>
</evidence>
<evidence type="ECO:0000256" key="1">
    <source>
        <dbReference type="SAM" id="MobiDB-lite"/>
    </source>
</evidence>
<organism evidence="2 3">
    <name type="scientific">Xaviernesmea rhizosphaerae</name>
    <dbReference type="NCBI Taxonomy" id="1672749"/>
    <lineage>
        <taxon>Bacteria</taxon>
        <taxon>Pseudomonadati</taxon>
        <taxon>Pseudomonadota</taxon>
        <taxon>Alphaproteobacteria</taxon>
        <taxon>Hyphomicrobiales</taxon>
        <taxon>Rhizobiaceae</taxon>
        <taxon>Rhizobium/Agrobacterium group</taxon>
        <taxon>Xaviernesmea</taxon>
    </lineage>
</organism>
<feature type="region of interest" description="Disordered" evidence="1">
    <location>
        <begin position="47"/>
        <end position="66"/>
    </location>
</feature>
<sequence>MLQSAIIWIGLDPHPALPFCARGAAVSGAGLPVSGQRLGAIWNATDARARKSRPAQRHQPAETFKP</sequence>
<evidence type="ECO:0000313" key="3">
    <source>
        <dbReference type="Proteomes" id="UP000186143"/>
    </source>
</evidence>
<dbReference type="AlphaFoldDB" id="A0A1Q9AF91"/>
<gene>
    <name evidence="2" type="ORF">BJF92_05690</name>
</gene>
<name>A0A1Q9AF91_9HYPH</name>
<comment type="caution">
    <text evidence="2">The sequence shown here is derived from an EMBL/GenBank/DDBJ whole genome shotgun (WGS) entry which is preliminary data.</text>
</comment>
<reference evidence="2 3" key="1">
    <citation type="submission" date="2016-09" db="EMBL/GenBank/DDBJ databases">
        <title>Rhizobium sp. nov., a novel species isolated from the rice rhizosphere.</title>
        <authorList>
            <person name="Zhao J."/>
            <person name="Zhang X."/>
        </authorList>
    </citation>
    <scope>NUCLEOTIDE SEQUENCE [LARGE SCALE GENOMIC DNA]</scope>
    <source>
        <strain evidence="2 3">MH17</strain>
    </source>
</reference>